<name>A0A443S240_9ACAR</name>
<evidence type="ECO:0000259" key="2">
    <source>
        <dbReference type="PROSITE" id="PS50940"/>
    </source>
</evidence>
<dbReference type="GO" id="GO:0008061">
    <property type="term" value="F:chitin binding"/>
    <property type="evidence" value="ECO:0007669"/>
    <property type="project" value="InterPro"/>
</dbReference>
<proteinExistence type="predicted"/>
<feature type="domain" description="Chitin-binding type-2" evidence="2">
    <location>
        <begin position="30"/>
        <end position="87"/>
    </location>
</feature>
<dbReference type="EMBL" id="NCKV01011590">
    <property type="protein sequence ID" value="RWS21597.1"/>
    <property type="molecule type" value="Genomic_DNA"/>
</dbReference>
<dbReference type="PROSITE" id="PS50940">
    <property type="entry name" value="CHIT_BIND_II"/>
    <property type="match status" value="1"/>
</dbReference>
<dbReference type="VEuPathDB" id="VectorBase:LDEU010443"/>
<feature type="chain" id="PRO_5019399142" description="Chitin-binding type-2 domain-containing protein" evidence="1">
    <location>
        <begin position="24"/>
        <end position="103"/>
    </location>
</feature>
<dbReference type="OrthoDB" id="6020543at2759"/>
<dbReference type="SUPFAM" id="SSF57625">
    <property type="entry name" value="Invertebrate chitin-binding proteins"/>
    <property type="match status" value="1"/>
</dbReference>
<evidence type="ECO:0000256" key="1">
    <source>
        <dbReference type="SAM" id="SignalP"/>
    </source>
</evidence>
<dbReference type="Gene3D" id="3.20.20.80">
    <property type="entry name" value="Glycosidases"/>
    <property type="match status" value="1"/>
</dbReference>
<keyword evidence="4" id="KW-1185">Reference proteome</keyword>
<dbReference type="InterPro" id="IPR036508">
    <property type="entry name" value="Chitin-bd_dom_sf"/>
</dbReference>
<dbReference type="InterPro" id="IPR002557">
    <property type="entry name" value="Chitin-bd_dom"/>
</dbReference>
<protein>
    <recommendedName>
        <fullName evidence="2">Chitin-binding type-2 domain-containing protein</fullName>
    </recommendedName>
</protein>
<organism evidence="3 4">
    <name type="scientific">Leptotrombidium deliense</name>
    <dbReference type="NCBI Taxonomy" id="299467"/>
    <lineage>
        <taxon>Eukaryota</taxon>
        <taxon>Metazoa</taxon>
        <taxon>Ecdysozoa</taxon>
        <taxon>Arthropoda</taxon>
        <taxon>Chelicerata</taxon>
        <taxon>Arachnida</taxon>
        <taxon>Acari</taxon>
        <taxon>Acariformes</taxon>
        <taxon>Trombidiformes</taxon>
        <taxon>Prostigmata</taxon>
        <taxon>Anystina</taxon>
        <taxon>Parasitengona</taxon>
        <taxon>Trombiculoidea</taxon>
        <taxon>Trombiculidae</taxon>
        <taxon>Leptotrombidium</taxon>
    </lineage>
</organism>
<feature type="signal peptide" evidence="1">
    <location>
        <begin position="1"/>
        <end position="23"/>
    </location>
</feature>
<sequence length="103" mass="11697">MFPFTLITIFLIMFANFANNAECADLELATTLCRGKPNGNYCYPNNSNKFIQCSNGEMFVLSCDPGYEYNCHWDRCADKDKHGNCKGPEMTLCREDHNCGANY</sequence>
<comment type="caution">
    <text evidence="3">The sequence shown here is derived from an EMBL/GenBank/DDBJ whole genome shotgun (WGS) entry which is preliminary data.</text>
</comment>
<accession>A0A443S240</accession>
<dbReference type="GO" id="GO:0005576">
    <property type="term" value="C:extracellular region"/>
    <property type="evidence" value="ECO:0007669"/>
    <property type="project" value="InterPro"/>
</dbReference>
<evidence type="ECO:0000313" key="4">
    <source>
        <dbReference type="Proteomes" id="UP000288716"/>
    </source>
</evidence>
<evidence type="ECO:0000313" key="3">
    <source>
        <dbReference type="EMBL" id="RWS21597.1"/>
    </source>
</evidence>
<keyword evidence="1" id="KW-0732">Signal</keyword>
<dbReference type="Pfam" id="PF01607">
    <property type="entry name" value="CBM_14"/>
    <property type="match status" value="1"/>
</dbReference>
<dbReference type="Proteomes" id="UP000288716">
    <property type="component" value="Unassembled WGS sequence"/>
</dbReference>
<dbReference type="AlphaFoldDB" id="A0A443S240"/>
<gene>
    <name evidence="3" type="ORF">B4U80_14123</name>
</gene>
<reference evidence="3 4" key="1">
    <citation type="journal article" date="2018" name="Gigascience">
        <title>Genomes of trombidid mites reveal novel predicted allergens and laterally-transferred genes associated with secondary metabolism.</title>
        <authorList>
            <person name="Dong X."/>
            <person name="Chaisiri K."/>
            <person name="Xia D."/>
            <person name="Armstrong S.D."/>
            <person name="Fang Y."/>
            <person name="Donnelly M.J."/>
            <person name="Kadowaki T."/>
            <person name="McGarry J.W."/>
            <person name="Darby A.C."/>
            <person name="Makepeace B.L."/>
        </authorList>
    </citation>
    <scope>NUCLEOTIDE SEQUENCE [LARGE SCALE GENOMIC DNA]</scope>
    <source>
        <strain evidence="3">UoL-UT</strain>
    </source>
</reference>